<dbReference type="GO" id="GO:0016791">
    <property type="term" value="F:phosphatase activity"/>
    <property type="evidence" value="ECO:0007669"/>
    <property type="project" value="TreeGrafter"/>
</dbReference>
<dbReference type="InterPro" id="IPR050645">
    <property type="entry name" value="Histidine_acid_phosphatase"/>
</dbReference>
<dbReference type="Proteomes" id="UP000292957">
    <property type="component" value="Unassembled WGS sequence"/>
</dbReference>
<evidence type="ECO:0000313" key="5">
    <source>
        <dbReference type="Proteomes" id="UP000292082"/>
    </source>
</evidence>
<name>A0A4Q9M6H6_9APHY</name>
<dbReference type="EMBL" id="ML143539">
    <property type="protein sequence ID" value="TBU22499.1"/>
    <property type="molecule type" value="Genomic_DNA"/>
</dbReference>
<dbReference type="InterPro" id="IPR029033">
    <property type="entry name" value="His_PPase_superfam"/>
</dbReference>
<keyword evidence="5" id="KW-1185">Reference proteome</keyword>
<dbReference type="Proteomes" id="UP000292082">
    <property type="component" value="Unassembled WGS sequence"/>
</dbReference>
<feature type="transmembrane region" description="Helical" evidence="2">
    <location>
        <begin position="396"/>
        <end position="417"/>
    </location>
</feature>
<dbReference type="Gene3D" id="3.40.50.1240">
    <property type="entry name" value="Phosphoglycerate mutase-like"/>
    <property type="match status" value="1"/>
</dbReference>
<evidence type="ECO:0000313" key="4">
    <source>
        <dbReference type="EMBL" id="TBU52195.1"/>
    </source>
</evidence>
<feature type="region of interest" description="Disordered" evidence="1">
    <location>
        <begin position="433"/>
        <end position="452"/>
    </location>
</feature>
<keyword evidence="2" id="KW-0472">Membrane</keyword>
<reference evidence="3 5" key="1">
    <citation type="submission" date="2019-01" db="EMBL/GenBank/DDBJ databases">
        <title>Draft genome sequences of three monokaryotic isolates of the white-rot basidiomycete fungus Dichomitus squalens.</title>
        <authorList>
            <consortium name="DOE Joint Genome Institute"/>
            <person name="Lopez S.C."/>
            <person name="Andreopoulos B."/>
            <person name="Pangilinan J."/>
            <person name="Lipzen A."/>
            <person name="Riley R."/>
            <person name="Ahrendt S."/>
            <person name="Ng V."/>
            <person name="Barry K."/>
            <person name="Daum C."/>
            <person name="Grigoriev I.V."/>
            <person name="Hilden K.S."/>
            <person name="Makela M.R."/>
            <person name="de Vries R.P."/>
        </authorList>
    </citation>
    <scope>NUCLEOTIDE SEQUENCE [LARGE SCALE GENOMIC DNA]</scope>
    <source>
        <strain evidence="4 5">CBS 464.89</strain>
        <strain evidence="3">OM18370.1</strain>
    </source>
</reference>
<evidence type="ECO:0000256" key="2">
    <source>
        <dbReference type="SAM" id="Phobius"/>
    </source>
</evidence>
<proteinExistence type="predicted"/>
<sequence length="452" mass="49801">MAHHDVLGAVILARNGDRTECYQHPVTQKPGPTRSTPLGEVQAHQLGQYLRGIYLDSSSSSHIRGIHSDLVDLTEVAVRVKVGGEGAAVFDSATALLQGLFPPNPDNRITLANETTVVAPLGGYQYVPVETVEPSNDRSLESWTDCPAFQKHVQKMHASSEFKEASKAAQPFFHALKDFAFGRELSLENAYNVWDFVQAGLIHNKTYAHRLPPTFIEQARGFANLREDLIYSDKQMGGIGNIASRTALSSILKALQRIAFNGDPLQLMVIETTYQPFISFFHQTEVVKSHPELAAIPDFGSALAIELRRGPPPDARDFLRFKFRNGTNDDFETIHVFKHREDIPLTEFIYRLENSVINSNREWAQACSASSSTVQAAWTKLGLPEGATTGNATADAAVGFVLACVMFLGLFFAAKFVRGRRAVRLRGPEESLSSVPSENVVQGRDGKAATRY</sequence>
<evidence type="ECO:0000256" key="1">
    <source>
        <dbReference type="SAM" id="MobiDB-lite"/>
    </source>
</evidence>
<evidence type="ECO:0000313" key="3">
    <source>
        <dbReference type="EMBL" id="TBU22499.1"/>
    </source>
</evidence>
<dbReference type="OrthoDB" id="258392at2759"/>
<gene>
    <name evidence="4" type="ORF">BD310DRAFT_862301</name>
    <name evidence="3" type="ORF">BD311DRAFT_705420</name>
</gene>
<accession>A0A4Q9M6H6</accession>
<dbReference type="PANTHER" id="PTHR11567">
    <property type="entry name" value="ACID PHOSPHATASE-RELATED"/>
    <property type="match status" value="1"/>
</dbReference>
<dbReference type="PANTHER" id="PTHR11567:SF142">
    <property type="entry name" value="PHOSPHOGLYCERATE MUTASE-LIKE PROTEIN"/>
    <property type="match status" value="1"/>
</dbReference>
<dbReference type="AlphaFoldDB" id="A0A4Q9M6H6"/>
<dbReference type="SUPFAM" id="SSF53254">
    <property type="entry name" value="Phosphoglycerate mutase-like"/>
    <property type="match status" value="1"/>
</dbReference>
<dbReference type="STRING" id="114155.A0A4Q9M6H6"/>
<organism evidence="3">
    <name type="scientific">Dichomitus squalens</name>
    <dbReference type="NCBI Taxonomy" id="114155"/>
    <lineage>
        <taxon>Eukaryota</taxon>
        <taxon>Fungi</taxon>
        <taxon>Dikarya</taxon>
        <taxon>Basidiomycota</taxon>
        <taxon>Agaricomycotina</taxon>
        <taxon>Agaricomycetes</taxon>
        <taxon>Polyporales</taxon>
        <taxon>Polyporaceae</taxon>
        <taxon>Dichomitus</taxon>
    </lineage>
</organism>
<keyword evidence="2" id="KW-1133">Transmembrane helix</keyword>
<keyword evidence="2" id="KW-0812">Transmembrane</keyword>
<protein>
    <submittedName>
        <fullName evidence="3">Phosphoglycerate mutase-like protein</fullName>
    </submittedName>
</protein>
<dbReference type="EMBL" id="ML145262">
    <property type="protein sequence ID" value="TBU52195.1"/>
    <property type="molecule type" value="Genomic_DNA"/>
</dbReference>